<dbReference type="EMBL" id="NIOJ01000007">
    <property type="protein sequence ID" value="PNU00742.1"/>
    <property type="molecule type" value="Genomic_DNA"/>
</dbReference>
<evidence type="ECO:0000313" key="2">
    <source>
        <dbReference type="EMBL" id="PNU00742.1"/>
    </source>
</evidence>
<dbReference type="RefSeq" id="WP_103080576.1">
    <property type="nucleotide sequence ID" value="NZ_CP021850.1"/>
</dbReference>
<accession>A0A2K2FJ01</accession>
<reference evidence="2 3" key="1">
    <citation type="submission" date="2017-06" db="EMBL/GenBank/DDBJ databases">
        <title>Investigating the central metabolism of Clostridium thermosuccinogenes.</title>
        <authorList>
            <person name="Koendjbiharie J.G."/>
            <person name="van Kranenburg R."/>
        </authorList>
    </citation>
    <scope>NUCLEOTIDE SEQUENCE [LARGE SCALE GENOMIC DNA]</scope>
    <source>
        <strain evidence="2 3">DSM 5806</strain>
    </source>
</reference>
<keyword evidence="1" id="KW-0472">Membrane</keyword>
<organism evidence="2 3">
    <name type="scientific">Clostridium thermosuccinogenes</name>
    <dbReference type="NCBI Taxonomy" id="84032"/>
    <lineage>
        <taxon>Bacteria</taxon>
        <taxon>Bacillati</taxon>
        <taxon>Bacillota</taxon>
        <taxon>Clostridia</taxon>
        <taxon>Eubacteriales</taxon>
        <taxon>Clostridiaceae</taxon>
        <taxon>Clostridium</taxon>
    </lineage>
</organism>
<keyword evidence="3" id="KW-1185">Reference proteome</keyword>
<dbReference type="KEGG" id="cthd:CDO33_06770"/>
<proteinExistence type="predicted"/>
<feature type="transmembrane region" description="Helical" evidence="1">
    <location>
        <begin position="27"/>
        <end position="45"/>
    </location>
</feature>
<dbReference type="AlphaFoldDB" id="A0A2K2FJ01"/>
<dbReference type="Proteomes" id="UP000236151">
    <property type="component" value="Unassembled WGS sequence"/>
</dbReference>
<keyword evidence="1" id="KW-1133">Transmembrane helix</keyword>
<gene>
    <name evidence="2" type="ORF">CDQ84_04760</name>
</gene>
<evidence type="ECO:0000313" key="3">
    <source>
        <dbReference type="Proteomes" id="UP000236151"/>
    </source>
</evidence>
<evidence type="ECO:0000256" key="1">
    <source>
        <dbReference type="SAM" id="Phobius"/>
    </source>
</evidence>
<comment type="caution">
    <text evidence="2">The sequence shown here is derived from an EMBL/GenBank/DDBJ whole genome shotgun (WGS) entry which is preliminary data.</text>
</comment>
<sequence length="206" mass="22197">MKFIHKAVDIVKALLDGKDRKKLVESALMVLIAGIIIVLAGSMFLDHGENSGKDVKKNAAVPEAMEAASRNVEKDDSGDIAREIGRVLSEIEGAGKVTVMITYVSGEEIVPAQDIRKIQNNTQERDSGGGTRTISEDEYESSIVFVDGEGGDKKPIILKTKMPEVKGVVIVAEGAGDSVVKENLVRAAQVLMDVPVHKIQVFKKSK</sequence>
<keyword evidence="1" id="KW-0812">Transmembrane</keyword>
<evidence type="ECO:0008006" key="4">
    <source>
        <dbReference type="Google" id="ProtNLM"/>
    </source>
</evidence>
<dbReference type="OrthoDB" id="1634070at2"/>
<protein>
    <recommendedName>
        <fullName evidence="4">Stage III sporulation protein AG</fullName>
    </recommendedName>
</protein>
<name>A0A2K2FJ01_9CLOT</name>